<dbReference type="InterPro" id="IPR011701">
    <property type="entry name" value="MFS"/>
</dbReference>
<evidence type="ECO:0000259" key="8">
    <source>
        <dbReference type="PROSITE" id="PS50850"/>
    </source>
</evidence>
<keyword evidence="10" id="KW-1185">Reference proteome</keyword>
<feature type="transmembrane region" description="Helical" evidence="7">
    <location>
        <begin position="76"/>
        <end position="96"/>
    </location>
</feature>
<dbReference type="InterPro" id="IPR036259">
    <property type="entry name" value="MFS_trans_sf"/>
</dbReference>
<feature type="region of interest" description="Disordered" evidence="6">
    <location>
        <begin position="1"/>
        <end position="31"/>
    </location>
</feature>
<dbReference type="GO" id="GO:0022857">
    <property type="term" value="F:transmembrane transporter activity"/>
    <property type="evidence" value="ECO:0007669"/>
    <property type="project" value="InterPro"/>
</dbReference>
<evidence type="ECO:0000256" key="3">
    <source>
        <dbReference type="ARBA" id="ARBA00022692"/>
    </source>
</evidence>
<feature type="transmembrane region" description="Helical" evidence="7">
    <location>
        <begin position="365"/>
        <end position="386"/>
    </location>
</feature>
<evidence type="ECO:0000256" key="4">
    <source>
        <dbReference type="ARBA" id="ARBA00022989"/>
    </source>
</evidence>
<feature type="transmembrane region" description="Helical" evidence="7">
    <location>
        <begin position="194"/>
        <end position="217"/>
    </location>
</feature>
<dbReference type="InterPro" id="IPR050189">
    <property type="entry name" value="MFS_Efflux_Transporters"/>
</dbReference>
<feature type="transmembrane region" description="Helical" evidence="7">
    <location>
        <begin position="304"/>
        <end position="323"/>
    </location>
</feature>
<keyword evidence="2" id="KW-1003">Cell membrane</keyword>
<dbReference type="Pfam" id="PF07690">
    <property type="entry name" value="MFS_1"/>
    <property type="match status" value="1"/>
</dbReference>
<feature type="transmembrane region" description="Helical" evidence="7">
    <location>
        <begin position="329"/>
        <end position="353"/>
    </location>
</feature>
<comment type="caution">
    <text evidence="9">The sequence shown here is derived from an EMBL/GenBank/DDBJ whole genome shotgun (WGS) entry which is preliminary data.</text>
</comment>
<dbReference type="SUPFAM" id="SSF103473">
    <property type="entry name" value="MFS general substrate transporter"/>
    <property type="match status" value="1"/>
</dbReference>
<keyword evidence="4 7" id="KW-1133">Transmembrane helix</keyword>
<evidence type="ECO:0000256" key="5">
    <source>
        <dbReference type="ARBA" id="ARBA00023136"/>
    </source>
</evidence>
<dbReference type="PANTHER" id="PTHR43124">
    <property type="entry name" value="PURINE EFFLUX PUMP PBUE"/>
    <property type="match status" value="1"/>
</dbReference>
<evidence type="ECO:0000256" key="2">
    <source>
        <dbReference type="ARBA" id="ARBA00022475"/>
    </source>
</evidence>
<gene>
    <name evidence="9" type="ORF">HNR12_003667</name>
</gene>
<feature type="transmembrane region" description="Helical" evidence="7">
    <location>
        <begin position="108"/>
        <end position="127"/>
    </location>
</feature>
<dbReference type="PANTHER" id="PTHR43124:SF3">
    <property type="entry name" value="CHLORAMPHENICOL EFFLUX PUMP RV0191"/>
    <property type="match status" value="1"/>
</dbReference>
<feature type="transmembrane region" description="Helical" evidence="7">
    <location>
        <begin position="392"/>
        <end position="411"/>
    </location>
</feature>
<dbReference type="GO" id="GO:0005886">
    <property type="term" value="C:plasma membrane"/>
    <property type="evidence" value="ECO:0007669"/>
    <property type="project" value="UniProtKB-SubCell"/>
</dbReference>
<keyword evidence="3 7" id="KW-0812">Transmembrane</keyword>
<dbReference type="AlphaFoldDB" id="A0A853BQW5"/>
<feature type="transmembrane region" description="Helical" evidence="7">
    <location>
        <begin position="238"/>
        <end position="260"/>
    </location>
</feature>
<dbReference type="CDD" id="cd17324">
    <property type="entry name" value="MFS_NepI_like"/>
    <property type="match status" value="1"/>
</dbReference>
<organism evidence="9 10">
    <name type="scientific">Streptomonospora nanhaiensis</name>
    <dbReference type="NCBI Taxonomy" id="1323731"/>
    <lineage>
        <taxon>Bacteria</taxon>
        <taxon>Bacillati</taxon>
        <taxon>Actinomycetota</taxon>
        <taxon>Actinomycetes</taxon>
        <taxon>Streptosporangiales</taxon>
        <taxon>Nocardiopsidaceae</taxon>
        <taxon>Streptomonospora</taxon>
    </lineage>
</organism>
<dbReference type="Gene3D" id="1.20.1250.20">
    <property type="entry name" value="MFS general substrate transporter like domains"/>
    <property type="match status" value="1"/>
</dbReference>
<dbReference type="InterPro" id="IPR020846">
    <property type="entry name" value="MFS_dom"/>
</dbReference>
<evidence type="ECO:0000256" key="7">
    <source>
        <dbReference type="SAM" id="Phobius"/>
    </source>
</evidence>
<keyword evidence="5 7" id="KW-0472">Membrane</keyword>
<feature type="domain" description="Major facilitator superfamily (MFS) profile" evidence="8">
    <location>
        <begin position="42"/>
        <end position="416"/>
    </location>
</feature>
<dbReference type="Proteomes" id="UP000575985">
    <property type="component" value="Unassembled WGS sequence"/>
</dbReference>
<evidence type="ECO:0000256" key="1">
    <source>
        <dbReference type="ARBA" id="ARBA00004651"/>
    </source>
</evidence>
<evidence type="ECO:0000313" key="10">
    <source>
        <dbReference type="Proteomes" id="UP000575985"/>
    </source>
</evidence>
<dbReference type="PROSITE" id="PS50850">
    <property type="entry name" value="MFS"/>
    <property type="match status" value="1"/>
</dbReference>
<dbReference type="EMBL" id="JACCFO010000001">
    <property type="protein sequence ID" value="NYI97390.1"/>
    <property type="molecule type" value="Genomic_DNA"/>
</dbReference>
<feature type="compositionally biased region" description="Low complexity" evidence="6">
    <location>
        <begin position="1"/>
        <end position="11"/>
    </location>
</feature>
<feature type="transmembrane region" description="Helical" evidence="7">
    <location>
        <begin position="39"/>
        <end position="56"/>
    </location>
</feature>
<reference evidence="9 10" key="1">
    <citation type="submission" date="2020-07" db="EMBL/GenBank/DDBJ databases">
        <title>Sequencing the genomes of 1000 actinobacteria strains.</title>
        <authorList>
            <person name="Klenk H.-P."/>
        </authorList>
    </citation>
    <scope>NUCLEOTIDE SEQUENCE [LARGE SCALE GENOMIC DNA]</scope>
    <source>
        <strain evidence="9 10">DSM 45927</strain>
    </source>
</reference>
<name>A0A853BQW5_9ACTN</name>
<feature type="transmembrane region" description="Helical" evidence="7">
    <location>
        <begin position="272"/>
        <end position="297"/>
    </location>
</feature>
<comment type="subcellular location">
    <subcellularLocation>
        <location evidence="1">Cell membrane</location>
        <topology evidence="1">Multi-pass membrane protein</topology>
    </subcellularLocation>
</comment>
<evidence type="ECO:0000313" key="9">
    <source>
        <dbReference type="EMBL" id="NYI97390.1"/>
    </source>
</evidence>
<sequence>MSNSIPTTSPDPASPDPAPGSTSSGRAARRAPERVPVRGWLAAAAVALGTFTVVTAEMMPVGLLTPMGDALGVSPGTAGLTLTITGFVAAVAAPPATPIAGRMDRRTVLVLTAVLLAVANLIAAAAPNFAVMVAARVLVGIGMGFLWTFAVGVAPRLVPEHAAAKATSIVFSGVAVASVLGVPLGTFLSGLAGWRAAFAAVAGLGLVAAVVMALLLPRLPAEGPVRVGGVVGTLRIPAVRAGLALTALLVGGHFVAYTYVRPVLEDTLGAGAALIGTLLLVYGVAGVVGNFTAGALAGPNPRRALAVIGVGLAAVMPLVPFLGATGVGAAAVMVVWGLAYGGVSVSTTAWIAAAAGKDREAASGLFVGVFNAAIGGGALVGGAVVNTVSLPGAMYLGGGLALAALGVAVMARRPEGKG</sequence>
<evidence type="ECO:0000256" key="6">
    <source>
        <dbReference type="SAM" id="MobiDB-lite"/>
    </source>
</evidence>
<feature type="transmembrane region" description="Helical" evidence="7">
    <location>
        <begin position="133"/>
        <end position="154"/>
    </location>
</feature>
<protein>
    <submittedName>
        <fullName evidence="9">Putative MFS family arabinose efflux permease</fullName>
    </submittedName>
</protein>
<feature type="transmembrane region" description="Helical" evidence="7">
    <location>
        <begin position="166"/>
        <end position="188"/>
    </location>
</feature>
<accession>A0A853BQW5</accession>
<proteinExistence type="predicted"/>